<name>A0A165S9C9_9APHY</name>
<organism evidence="1 2">
    <name type="scientific">Daedalea quercina L-15889</name>
    <dbReference type="NCBI Taxonomy" id="1314783"/>
    <lineage>
        <taxon>Eukaryota</taxon>
        <taxon>Fungi</taxon>
        <taxon>Dikarya</taxon>
        <taxon>Basidiomycota</taxon>
        <taxon>Agaricomycotina</taxon>
        <taxon>Agaricomycetes</taxon>
        <taxon>Polyporales</taxon>
        <taxon>Fomitopsis</taxon>
    </lineage>
</organism>
<dbReference type="AlphaFoldDB" id="A0A165S9C9"/>
<dbReference type="EMBL" id="KV429044">
    <property type="protein sequence ID" value="KZT71693.1"/>
    <property type="molecule type" value="Genomic_DNA"/>
</dbReference>
<reference evidence="1 2" key="1">
    <citation type="journal article" date="2016" name="Mol. Biol. Evol.">
        <title>Comparative Genomics of Early-Diverging Mushroom-Forming Fungi Provides Insights into the Origins of Lignocellulose Decay Capabilities.</title>
        <authorList>
            <person name="Nagy L.G."/>
            <person name="Riley R."/>
            <person name="Tritt A."/>
            <person name="Adam C."/>
            <person name="Daum C."/>
            <person name="Floudas D."/>
            <person name="Sun H."/>
            <person name="Yadav J.S."/>
            <person name="Pangilinan J."/>
            <person name="Larsson K.H."/>
            <person name="Matsuura K."/>
            <person name="Barry K."/>
            <person name="Labutti K."/>
            <person name="Kuo R."/>
            <person name="Ohm R.A."/>
            <person name="Bhattacharya S.S."/>
            <person name="Shirouzu T."/>
            <person name="Yoshinaga Y."/>
            <person name="Martin F.M."/>
            <person name="Grigoriev I.V."/>
            <person name="Hibbett D.S."/>
        </authorList>
    </citation>
    <scope>NUCLEOTIDE SEQUENCE [LARGE SCALE GENOMIC DNA]</scope>
    <source>
        <strain evidence="1 2">L-15889</strain>
    </source>
</reference>
<protein>
    <submittedName>
        <fullName evidence="1">Uncharacterized protein</fullName>
    </submittedName>
</protein>
<dbReference type="Proteomes" id="UP000076727">
    <property type="component" value="Unassembled WGS sequence"/>
</dbReference>
<accession>A0A165S9C9</accession>
<keyword evidence="2" id="KW-1185">Reference proteome</keyword>
<gene>
    <name evidence="1" type="ORF">DAEQUDRAFT_93304</name>
</gene>
<evidence type="ECO:0000313" key="1">
    <source>
        <dbReference type="EMBL" id="KZT71693.1"/>
    </source>
</evidence>
<sequence>MLRVSCQVSLPRMSRQRQCLRSTTAYRRRNISTESTHRSNSCRTSSDGCSYTALAIRRSSACAFHQCDISRRRTSHSSAPRRR</sequence>
<proteinExistence type="predicted"/>
<evidence type="ECO:0000313" key="2">
    <source>
        <dbReference type="Proteomes" id="UP000076727"/>
    </source>
</evidence>